<dbReference type="InterPro" id="IPR016181">
    <property type="entry name" value="Acyl_CoA_acyltransferase"/>
</dbReference>
<dbReference type="InterPro" id="IPR000182">
    <property type="entry name" value="GNAT_dom"/>
</dbReference>
<comment type="catalytic activity">
    <reaction evidence="5">
        <text>N-terminal L-alanyl-[ribosomal protein bS18] + acetyl-CoA = N-terminal N(alpha)-acetyl-L-alanyl-[ribosomal protein bS18] + CoA + H(+)</text>
        <dbReference type="Rhea" id="RHEA:43756"/>
        <dbReference type="Rhea" id="RHEA-COMP:10676"/>
        <dbReference type="Rhea" id="RHEA-COMP:10677"/>
        <dbReference type="ChEBI" id="CHEBI:15378"/>
        <dbReference type="ChEBI" id="CHEBI:57287"/>
        <dbReference type="ChEBI" id="CHEBI:57288"/>
        <dbReference type="ChEBI" id="CHEBI:64718"/>
        <dbReference type="ChEBI" id="CHEBI:83683"/>
        <dbReference type="EC" id="2.3.1.266"/>
    </reaction>
</comment>
<comment type="caution">
    <text evidence="7">The sequence shown here is derived from an EMBL/GenBank/DDBJ whole genome shotgun (WGS) entry which is preliminary data.</text>
</comment>
<dbReference type="InterPro" id="IPR006464">
    <property type="entry name" value="AcTrfase_RimI/Ard1"/>
</dbReference>
<dbReference type="Proteomes" id="UP000297597">
    <property type="component" value="Unassembled WGS sequence"/>
</dbReference>
<feature type="domain" description="N-acetyltransferase" evidence="6">
    <location>
        <begin position="3"/>
        <end position="148"/>
    </location>
</feature>
<protein>
    <recommendedName>
        <fullName evidence="5">[Ribosomal protein bS18]-alanine N-acetyltransferase</fullName>
        <ecNumber evidence="5">2.3.1.266</ecNumber>
    </recommendedName>
</protein>
<dbReference type="Pfam" id="PF00583">
    <property type="entry name" value="Acetyltransf_1"/>
    <property type="match status" value="1"/>
</dbReference>
<comment type="similarity">
    <text evidence="1 5">Belongs to the acetyltransferase family. RimI subfamily.</text>
</comment>
<dbReference type="CDD" id="cd04301">
    <property type="entry name" value="NAT_SF"/>
    <property type="match status" value="1"/>
</dbReference>
<dbReference type="PANTHER" id="PTHR43420">
    <property type="entry name" value="ACETYLTRANSFERASE"/>
    <property type="match status" value="1"/>
</dbReference>
<dbReference type="GO" id="GO:0005737">
    <property type="term" value="C:cytoplasm"/>
    <property type="evidence" value="ECO:0007669"/>
    <property type="project" value="UniProtKB-SubCell"/>
</dbReference>
<dbReference type="GO" id="GO:0008999">
    <property type="term" value="F:protein-N-terminal-alanine acetyltransferase activity"/>
    <property type="evidence" value="ECO:0007669"/>
    <property type="project" value="UniProtKB-EC"/>
</dbReference>
<gene>
    <name evidence="7" type="primary">rimI</name>
    <name evidence="7" type="ORF">Pmgp_01661</name>
</gene>
<proteinExistence type="inferred from homology"/>
<dbReference type="AlphaFoldDB" id="A0A4Y7RRH2"/>
<keyword evidence="4 7" id="KW-0012">Acyltransferase</keyword>
<reference evidence="7 8" key="1">
    <citation type="journal article" date="2018" name="Environ. Microbiol.">
        <title>Novel energy conservation strategies and behaviour of Pelotomaculum schinkii driving syntrophic propionate catabolism.</title>
        <authorList>
            <person name="Hidalgo-Ahumada C.A.P."/>
            <person name="Nobu M.K."/>
            <person name="Narihiro T."/>
            <person name="Tamaki H."/>
            <person name="Liu W.T."/>
            <person name="Kamagata Y."/>
            <person name="Stams A.J.M."/>
            <person name="Imachi H."/>
            <person name="Sousa D.Z."/>
        </authorList>
    </citation>
    <scope>NUCLEOTIDE SEQUENCE [LARGE SCALE GENOMIC DNA]</scope>
    <source>
        <strain evidence="7 8">MGP</strain>
    </source>
</reference>
<dbReference type="SUPFAM" id="SSF55729">
    <property type="entry name" value="Acyl-CoA N-acyltransferases (Nat)"/>
    <property type="match status" value="1"/>
</dbReference>
<comment type="subcellular location">
    <subcellularLocation>
        <location evidence="5">Cytoplasm</location>
    </subcellularLocation>
</comment>
<evidence type="ECO:0000256" key="2">
    <source>
        <dbReference type="ARBA" id="ARBA00022490"/>
    </source>
</evidence>
<dbReference type="InterPro" id="IPR050680">
    <property type="entry name" value="YpeA/RimI_acetyltransf"/>
</dbReference>
<sequence length="149" mass="17132">MTVSFEEMRLEHLSQVEEIEVVSFPTPWSHKAFAYEITQNSFAHYIVAVAGGEVIGYGGMWFILDEAHITNVAVRRDWRMKGVGRALMLEILRRAILMGINSMTLEVRPSNTAARNLYTSLGFIEKGRRKRYYTDTNEDAIIMWKEGLL</sequence>
<accession>A0A4Y7RRH2</accession>
<evidence type="ECO:0000256" key="4">
    <source>
        <dbReference type="ARBA" id="ARBA00023315"/>
    </source>
</evidence>
<keyword evidence="2 5" id="KW-0963">Cytoplasm</keyword>
<keyword evidence="8" id="KW-1185">Reference proteome</keyword>
<dbReference type="NCBIfam" id="TIGR01575">
    <property type="entry name" value="rimI"/>
    <property type="match status" value="1"/>
</dbReference>
<organism evidence="7 8">
    <name type="scientific">Pelotomaculum propionicicum</name>
    <dbReference type="NCBI Taxonomy" id="258475"/>
    <lineage>
        <taxon>Bacteria</taxon>
        <taxon>Bacillati</taxon>
        <taxon>Bacillota</taxon>
        <taxon>Clostridia</taxon>
        <taxon>Eubacteriales</taxon>
        <taxon>Desulfotomaculaceae</taxon>
        <taxon>Pelotomaculum</taxon>
    </lineage>
</organism>
<evidence type="ECO:0000313" key="8">
    <source>
        <dbReference type="Proteomes" id="UP000297597"/>
    </source>
</evidence>
<evidence type="ECO:0000313" key="7">
    <source>
        <dbReference type="EMBL" id="TEB11473.1"/>
    </source>
</evidence>
<keyword evidence="3 7" id="KW-0808">Transferase</keyword>
<dbReference type="EMBL" id="QFFZ01000014">
    <property type="protein sequence ID" value="TEB11473.1"/>
    <property type="molecule type" value="Genomic_DNA"/>
</dbReference>
<evidence type="ECO:0000256" key="3">
    <source>
        <dbReference type="ARBA" id="ARBA00022679"/>
    </source>
</evidence>
<name>A0A4Y7RRH2_9FIRM</name>
<dbReference type="PROSITE" id="PS51186">
    <property type="entry name" value="GNAT"/>
    <property type="match status" value="1"/>
</dbReference>
<comment type="function">
    <text evidence="5">Acetylates the N-terminal alanine of ribosomal protein bS18.</text>
</comment>
<evidence type="ECO:0000259" key="6">
    <source>
        <dbReference type="PROSITE" id="PS51186"/>
    </source>
</evidence>
<evidence type="ECO:0000256" key="5">
    <source>
        <dbReference type="RuleBase" id="RU363094"/>
    </source>
</evidence>
<dbReference type="RefSeq" id="WP_427910023.1">
    <property type="nucleotide sequence ID" value="NZ_QFFZ01000014.1"/>
</dbReference>
<dbReference type="PANTHER" id="PTHR43420:SF44">
    <property type="entry name" value="ACETYLTRANSFERASE YPEA"/>
    <property type="match status" value="1"/>
</dbReference>
<dbReference type="Gene3D" id="3.40.630.30">
    <property type="match status" value="1"/>
</dbReference>
<evidence type="ECO:0000256" key="1">
    <source>
        <dbReference type="ARBA" id="ARBA00005395"/>
    </source>
</evidence>
<dbReference type="EC" id="2.3.1.266" evidence="5"/>